<dbReference type="InterPro" id="IPR027417">
    <property type="entry name" value="P-loop_NTPase"/>
</dbReference>
<dbReference type="GO" id="GO:0140359">
    <property type="term" value="F:ABC-type transporter activity"/>
    <property type="evidence" value="ECO:0007669"/>
    <property type="project" value="InterPro"/>
</dbReference>
<evidence type="ECO:0000256" key="8">
    <source>
        <dbReference type="ARBA" id="ARBA00023136"/>
    </source>
</evidence>
<dbReference type="InterPro" id="IPR044726">
    <property type="entry name" value="ABCC_6TM_D2"/>
</dbReference>
<evidence type="ECO:0000256" key="1">
    <source>
        <dbReference type="ARBA" id="ARBA00004141"/>
    </source>
</evidence>
<accession>A0A146KDB5</accession>
<feature type="transmembrane region" description="Helical" evidence="9">
    <location>
        <begin position="1147"/>
        <end position="1169"/>
    </location>
</feature>
<dbReference type="GO" id="GO:0005524">
    <property type="term" value="F:ATP binding"/>
    <property type="evidence" value="ECO:0007669"/>
    <property type="project" value="UniProtKB-KW"/>
</dbReference>
<keyword evidence="5" id="KW-0547">Nucleotide-binding</keyword>
<dbReference type="EMBL" id="GDID01002109">
    <property type="protein sequence ID" value="JAP94497.1"/>
    <property type="molecule type" value="Transcribed_RNA"/>
</dbReference>
<dbReference type="PROSITE" id="PS50929">
    <property type="entry name" value="ABC_TM1F"/>
    <property type="match status" value="2"/>
</dbReference>
<dbReference type="SUPFAM" id="SSF52540">
    <property type="entry name" value="P-loop containing nucleoside triphosphate hydrolases"/>
    <property type="match status" value="2"/>
</dbReference>
<evidence type="ECO:0000256" key="6">
    <source>
        <dbReference type="ARBA" id="ARBA00022840"/>
    </source>
</evidence>
<feature type="transmembrane region" description="Helical" evidence="9">
    <location>
        <begin position="865"/>
        <end position="892"/>
    </location>
</feature>
<dbReference type="PROSITE" id="PS00211">
    <property type="entry name" value="ABC_TRANSPORTER_1"/>
    <property type="match status" value="2"/>
</dbReference>
<dbReference type="GO" id="GO:0016887">
    <property type="term" value="F:ATP hydrolysis activity"/>
    <property type="evidence" value="ECO:0007669"/>
    <property type="project" value="InterPro"/>
</dbReference>
<dbReference type="InterPro" id="IPR017871">
    <property type="entry name" value="ABC_transporter-like_CS"/>
</dbReference>
<feature type="non-terminal residue" evidence="12">
    <location>
        <position position="1"/>
    </location>
</feature>
<sequence>PTWSWLGDVIKTTKTRTLVDTDIKDVNIGINSKVLGAQFADQYNTNVKGNIFKQLIKINKQSLIKMIIAIPFAVTSSIIGPICIRAFQKDLNPSAFFDCQFSSAGVFEDYTSLSINDGLARIFNQLMLYWLLIGVGMVIKGFGESYAFGHCIEFSVRIISSLLDVLFNKMMVLSETTKSVNTQGSLANILFTDTVKIQFFARSIPLLLTIPLEMFIAIIFLGTFISPISLIALVVVLFISPITILSIKTLSKALSQMATYRDIRSQKVQEILNAIKIVKLFNTEKFQEKKISNLYNKEQVQLKKACLGFSGLSTCGFTSNVMMSMFTFGMMILNNSFDLSKTFTMIYLFTFIQTSLGQLPAMMMFSTDGLISIKRIAAFLRLPEVDRSFISYQHHEQNALQVDGSHSFTYGLEEDQKIAPELDQTYFLKKQVIKICEKQHKELKAIFEGQIQNKNGMRDVVIVDDQQVSNKSNVSIDFAIQNGYYDIEQKLMQKICVDLNLPAISFFMNIKNYDISYFKTKGKNFEEDQMRQLLHYAVVLNNLSQWNSQNSQIQINPIINNLNLTVQKGELIGIKGPVGSGKSSLFSCILGEMKPVDVELDSTEGKPLYFDYNEELSSIIPQMEPFIKVFGKIAYCPQNSPIFSSTIRENITFYKDFDEQKYNHIVDICCLLPDFDIFTAGDKTEVGGRGVTLSGGQRARIALARALYNDADIYFLDDPLSAVDAHVGKRIWNEAIMGYLISQGKTVIIASHQVHYFKTCDRVLTIENGTITEDAINDKLLKSVSYVPPNMRSKTKYQPNQISETADMSSSKLNTIQGETQELAKKIQLPAVAGAGKLVQDEALTGVGNISGKTYAQYFKSGRKFLLFVYVLLIILYQSAAQFQFVLIANWATDAYQWTKNEGKSNLPTAIEAVLQQMLLQHSSDSYSIVKQVTLKCYLKTPNLPESVQNMLIPFSNSYYYLYLGLGFVVVLGFFGQSFSMLRFNVTAAKRIYNKAVNAVLKTPLRFFDTTPQGRIINRLVKDTETVDFVFARFFVLQNNMLFIIVGMMITICFISWPCTFIILPSVAIYLLIFSRYRKITPQLKRLESNSRSKVFSICQEVLDQLTTIRAYQCQANFREQFRALADENVKMQYYALAIPRWLNFRLTMIGALMTFIIVALAMIIASISPEMAQYSGIIVIFGFAIQMQMNGVIEMTTNAEGEMPAIERMMEYGTLEDECKMQDEFIGRNPVIQDSNQIGLKISNLKMRYRPELPLALNGVDIQINPTEHVAVVGRTGSGKSSLAITLFKLYQPEDDHEVELNNDIISHMPLYDARRKLTIIPQEPYLFSGTLRQQLCEFTRNKAEGLPTTGLERIPDAKLWELLEIVQMAEYIKDQPGGLDCAVVGNGDNFSSGQRQLICVVRALVRDVKIVILDEATAYVDHETDQIIQKIVKQYLKDKIVISIAHRLDTVLQMDKVLVMDKGKVAEYGTKEELMRIKDGIFRSLALQANLVIETE</sequence>
<organism evidence="12">
    <name type="scientific">Trepomonas sp. PC1</name>
    <dbReference type="NCBI Taxonomy" id="1076344"/>
    <lineage>
        <taxon>Eukaryota</taxon>
        <taxon>Metamonada</taxon>
        <taxon>Diplomonadida</taxon>
        <taxon>Hexamitidae</taxon>
        <taxon>Hexamitinae</taxon>
        <taxon>Trepomonas</taxon>
    </lineage>
</organism>
<evidence type="ECO:0000256" key="2">
    <source>
        <dbReference type="ARBA" id="ARBA00009726"/>
    </source>
</evidence>
<keyword evidence="6" id="KW-0067">ATP-binding</keyword>
<evidence type="ECO:0000256" key="9">
    <source>
        <dbReference type="SAM" id="Phobius"/>
    </source>
</evidence>
<evidence type="ECO:0000259" key="10">
    <source>
        <dbReference type="PROSITE" id="PS50893"/>
    </source>
</evidence>
<feature type="transmembrane region" description="Helical" evidence="9">
    <location>
        <begin position="960"/>
        <end position="982"/>
    </location>
</feature>
<keyword evidence="4 9" id="KW-0812">Transmembrane</keyword>
<feature type="transmembrane region" description="Helical" evidence="9">
    <location>
        <begin position="1029"/>
        <end position="1049"/>
    </location>
</feature>
<evidence type="ECO:0000256" key="7">
    <source>
        <dbReference type="ARBA" id="ARBA00022989"/>
    </source>
</evidence>
<protein>
    <submittedName>
        <fullName evidence="12">Multidrug resistance-associated protein</fullName>
    </submittedName>
</protein>
<dbReference type="FunFam" id="3.40.50.300:FF:000163">
    <property type="entry name" value="Multidrug resistance-associated protein member 4"/>
    <property type="match status" value="1"/>
</dbReference>
<keyword evidence="7 9" id="KW-1133">Transmembrane helix</keyword>
<feature type="transmembrane region" description="Helical" evidence="9">
    <location>
        <begin position="228"/>
        <end position="247"/>
    </location>
</feature>
<dbReference type="PANTHER" id="PTHR24223">
    <property type="entry name" value="ATP-BINDING CASSETTE SUB-FAMILY C"/>
    <property type="match status" value="1"/>
</dbReference>
<feature type="transmembrane region" description="Helical" evidence="9">
    <location>
        <begin position="1055"/>
        <end position="1077"/>
    </location>
</feature>
<dbReference type="InterPro" id="IPR050173">
    <property type="entry name" value="ABC_transporter_C-like"/>
</dbReference>
<feature type="transmembrane region" description="Helical" evidence="9">
    <location>
        <begin position="122"/>
        <end position="139"/>
    </location>
</feature>
<dbReference type="SMART" id="SM00382">
    <property type="entry name" value="AAA"/>
    <property type="match status" value="2"/>
</dbReference>
<proteinExistence type="inferred from homology"/>
<dbReference type="PANTHER" id="PTHR24223:SF456">
    <property type="entry name" value="MULTIDRUG RESISTANCE-ASSOCIATED PROTEIN LETHAL(2)03659"/>
    <property type="match status" value="1"/>
</dbReference>
<name>A0A146KDB5_9EUKA</name>
<feature type="domain" description="ABC transmembrane type-1" evidence="11">
    <location>
        <begin position="126"/>
        <end position="368"/>
    </location>
</feature>
<evidence type="ECO:0000256" key="3">
    <source>
        <dbReference type="ARBA" id="ARBA00022448"/>
    </source>
</evidence>
<feature type="domain" description="ABC transmembrane type-1" evidence="11">
    <location>
        <begin position="962"/>
        <end position="1198"/>
    </location>
</feature>
<keyword evidence="3" id="KW-0813">Transport</keyword>
<comment type="subcellular location">
    <subcellularLocation>
        <location evidence="1">Membrane</location>
        <topology evidence="1">Multi-pass membrane protein</topology>
    </subcellularLocation>
</comment>
<feature type="transmembrane region" description="Helical" evidence="9">
    <location>
        <begin position="306"/>
        <end position="333"/>
    </location>
</feature>
<feature type="domain" description="ABC transporter" evidence="10">
    <location>
        <begin position="1241"/>
        <end position="1489"/>
    </location>
</feature>
<dbReference type="GO" id="GO:0016020">
    <property type="term" value="C:membrane"/>
    <property type="evidence" value="ECO:0007669"/>
    <property type="project" value="UniProtKB-SubCell"/>
</dbReference>
<dbReference type="SUPFAM" id="SSF90123">
    <property type="entry name" value="ABC transporter transmembrane region"/>
    <property type="match status" value="2"/>
</dbReference>
<dbReference type="InterPro" id="IPR011527">
    <property type="entry name" value="ABC1_TM_dom"/>
</dbReference>
<dbReference type="InterPro" id="IPR036640">
    <property type="entry name" value="ABC1_TM_sf"/>
</dbReference>
<dbReference type="InterPro" id="IPR003439">
    <property type="entry name" value="ABC_transporter-like_ATP-bd"/>
</dbReference>
<keyword evidence="8 9" id="KW-0472">Membrane</keyword>
<dbReference type="Gene3D" id="3.40.50.300">
    <property type="entry name" value="P-loop containing nucleotide triphosphate hydrolases"/>
    <property type="match status" value="2"/>
</dbReference>
<dbReference type="CDD" id="cd18580">
    <property type="entry name" value="ABC_6TM_ABCC_D2"/>
    <property type="match status" value="1"/>
</dbReference>
<dbReference type="Pfam" id="PF00005">
    <property type="entry name" value="ABC_tran"/>
    <property type="match status" value="2"/>
</dbReference>
<dbReference type="CDD" id="cd03244">
    <property type="entry name" value="ABCC_MRP_domain2"/>
    <property type="match status" value="1"/>
</dbReference>
<feature type="transmembrane region" description="Helical" evidence="9">
    <location>
        <begin position="345"/>
        <end position="365"/>
    </location>
</feature>
<feature type="transmembrane region" description="Helical" evidence="9">
    <location>
        <begin position="204"/>
        <end position="222"/>
    </location>
</feature>
<evidence type="ECO:0000313" key="12">
    <source>
        <dbReference type="EMBL" id="JAP94497.1"/>
    </source>
</evidence>
<evidence type="ECO:0000256" key="5">
    <source>
        <dbReference type="ARBA" id="ARBA00022741"/>
    </source>
</evidence>
<dbReference type="PROSITE" id="PS50893">
    <property type="entry name" value="ABC_TRANSPORTER_2"/>
    <property type="match status" value="2"/>
</dbReference>
<evidence type="ECO:0000259" key="11">
    <source>
        <dbReference type="PROSITE" id="PS50929"/>
    </source>
</evidence>
<gene>
    <name evidence="12" type="ORF">TPC1_12831</name>
</gene>
<feature type="domain" description="ABC transporter" evidence="10">
    <location>
        <begin position="538"/>
        <end position="793"/>
    </location>
</feature>
<comment type="similarity">
    <text evidence="2">Belongs to the ABC transporter superfamily. ABCC family. Conjugate transporter (TC 3.A.1.208) subfamily.</text>
</comment>
<dbReference type="Pfam" id="PF00664">
    <property type="entry name" value="ABC_membrane"/>
    <property type="match status" value="2"/>
</dbReference>
<evidence type="ECO:0000256" key="4">
    <source>
        <dbReference type="ARBA" id="ARBA00022692"/>
    </source>
</evidence>
<dbReference type="Gene3D" id="1.20.1560.10">
    <property type="entry name" value="ABC transporter type 1, transmembrane domain"/>
    <property type="match status" value="2"/>
</dbReference>
<dbReference type="InterPro" id="IPR003593">
    <property type="entry name" value="AAA+_ATPase"/>
</dbReference>
<dbReference type="CDD" id="cd03250">
    <property type="entry name" value="ABCC_MRP_domain1"/>
    <property type="match status" value="1"/>
</dbReference>
<reference evidence="12" key="1">
    <citation type="submission" date="2015-07" db="EMBL/GenBank/DDBJ databases">
        <title>Adaptation to a free-living lifestyle via gene acquisitions in the diplomonad Trepomonas sp. PC1.</title>
        <authorList>
            <person name="Xu F."/>
            <person name="Jerlstrom-Hultqvist J."/>
            <person name="Kolisko M."/>
            <person name="Simpson A.G.B."/>
            <person name="Roger A.J."/>
            <person name="Svard S.G."/>
            <person name="Andersson J.O."/>
        </authorList>
    </citation>
    <scope>NUCLEOTIDE SEQUENCE</scope>
    <source>
        <strain evidence="12">PC1</strain>
    </source>
</reference>
<feature type="transmembrane region" description="Helical" evidence="9">
    <location>
        <begin position="63"/>
        <end position="87"/>
    </location>
</feature>